<proteinExistence type="predicted"/>
<reference evidence="1" key="1">
    <citation type="submission" date="2022-04" db="EMBL/GenBank/DDBJ databases">
        <title>Hymenobacter sp. isolated from the air.</title>
        <authorList>
            <person name="Won M."/>
            <person name="Lee C.-M."/>
            <person name="Woen H.-Y."/>
            <person name="Kwon S.-W."/>
        </authorList>
    </citation>
    <scope>NUCLEOTIDE SEQUENCE</scope>
    <source>
        <strain evidence="1">5420S-77</strain>
        <plasmid evidence="1">unnamed3</plasmid>
    </source>
</reference>
<sequence length="145" mass="16544">MKVYFPTGTYRSYFIRLQSRISLFLDQGATLLAATPVGKIGYDVPEPGAGNRFQDFGHSHWRKSLIWGENRTDISILGFGTIYIYGQGLTREGPHRAPVSKKAIALKLCRNSILEWTRQLLRPRRIVLTSSLNQAARQQHLSWLE</sequence>
<evidence type="ECO:0000313" key="1">
    <source>
        <dbReference type="EMBL" id="UOQ69110.1"/>
    </source>
</evidence>
<evidence type="ECO:0000313" key="2">
    <source>
        <dbReference type="Proteomes" id="UP000830401"/>
    </source>
</evidence>
<name>A0ABY4GE92_9BACT</name>
<dbReference type="EMBL" id="CP095064">
    <property type="protein sequence ID" value="UOQ69110.1"/>
    <property type="molecule type" value="Genomic_DNA"/>
</dbReference>
<gene>
    <name evidence="1" type="ORF">MUN86_25665</name>
</gene>
<dbReference type="SUPFAM" id="SSF51126">
    <property type="entry name" value="Pectin lyase-like"/>
    <property type="match status" value="1"/>
</dbReference>
<geneLocation type="plasmid" evidence="1 2">
    <name>unnamed3</name>
</geneLocation>
<dbReference type="Proteomes" id="UP000830401">
    <property type="component" value="Plasmid unnamed3"/>
</dbReference>
<accession>A0ABY4GE92</accession>
<dbReference type="InterPro" id="IPR011050">
    <property type="entry name" value="Pectin_lyase_fold/virulence"/>
</dbReference>
<organism evidence="1 2">
    <name type="scientific">Hymenobacter volaticus</name>
    <dbReference type="NCBI Taxonomy" id="2932254"/>
    <lineage>
        <taxon>Bacteria</taxon>
        <taxon>Pseudomonadati</taxon>
        <taxon>Bacteroidota</taxon>
        <taxon>Cytophagia</taxon>
        <taxon>Cytophagales</taxon>
        <taxon>Hymenobacteraceae</taxon>
        <taxon>Hymenobacter</taxon>
    </lineage>
</organism>
<dbReference type="RefSeq" id="WP_245126864.1">
    <property type="nucleotide sequence ID" value="NZ_CP095064.1"/>
</dbReference>
<dbReference type="InterPro" id="IPR012334">
    <property type="entry name" value="Pectin_lyas_fold"/>
</dbReference>
<keyword evidence="2" id="KW-1185">Reference proteome</keyword>
<keyword evidence="1" id="KW-0614">Plasmid</keyword>
<protein>
    <submittedName>
        <fullName evidence="1">Uncharacterized protein</fullName>
    </submittedName>
</protein>
<dbReference type="Gene3D" id="2.160.20.10">
    <property type="entry name" value="Single-stranded right-handed beta-helix, Pectin lyase-like"/>
    <property type="match status" value="1"/>
</dbReference>